<evidence type="ECO:0000313" key="1">
    <source>
        <dbReference type="EMBL" id="KKM71530.1"/>
    </source>
</evidence>
<accession>A0A0F9M4G4</accession>
<gene>
    <name evidence="1" type="ORF">LCGC14_1429670</name>
</gene>
<reference evidence="1" key="1">
    <citation type="journal article" date="2015" name="Nature">
        <title>Complex archaea that bridge the gap between prokaryotes and eukaryotes.</title>
        <authorList>
            <person name="Spang A."/>
            <person name="Saw J.H."/>
            <person name="Jorgensen S.L."/>
            <person name="Zaremba-Niedzwiedzka K."/>
            <person name="Martijn J."/>
            <person name="Lind A.E."/>
            <person name="van Eijk R."/>
            <person name="Schleper C."/>
            <person name="Guy L."/>
            <person name="Ettema T.J."/>
        </authorList>
    </citation>
    <scope>NUCLEOTIDE SEQUENCE</scope>
</reference>
<comment type="caution">
    <text evidence="1">The sequence shown here is derived from an EMBL/GenBank/DDBJ whole genome shotgun (WGS) entry which is preliminary data.</text>
</comment>
<name>A0A0F9M4G4_9ZZZZ</name>
<dbReference type="AlphaFoldDB" id="A0A0F9M4G4"/>
<protein>
    <submittedName>
        <fullName evidence="1">Uncharacterized protein</fullName>
    </submittedName>
</protein>
<dbReference type="EMBL" id="LAZR01009618">
    <property type="protein sequence ID" value="KKM71530.1"/>
    <property type="molecule type" value="Genomic_DNA"/>
</dbReference>
<sequence>MAKKMKQTKQLTESGVISAVGKSALVWAMTLFVGVDKSSIVLKDGGSSGTEKWKLSFNSDLEMEAGDFMRTIEFDRPIICSTDAFGTLVGTDAEAYIVYDEIEA</sequence>
<organism evidence="1">
    <name type="scientific">marine sediment metagenome</name>
    <dbReference type="NCBI Taxonomy" id="412755"/>
    <lineage>
        <taxon>unclassified sequences</taxon>
        <taxon>metagenomes</taxon>
        <taxon>ecological metagenomes</taxon>
    </lineage>
</organism>
<proteinExistence type="predicted"/>